<dbReference type="InterPro" id="IPR014710">
    <property type="entry name" value="RmlC-like_jellyroll"/>
</dbReference>
<gene>
    <name evidence="6" type="ORF">NE646_00675</name>
</gene>
<evidence type="ECO:0000313" key="6">
    <source>
        <dbReference type="EMBL" id="MCQ4948186.1"/>
    </source>
</evidence>
<dbReference type="PROSITE" id="PS51063">
    <property type="entry name" value="HTH_CRP_2"/>
    <property type="match status" value="1"/>
</dbReference>
<evidence type="ECO:0000313" key="7">
    <source>
        <dbReference type="Proteomes" id="UP001205063"/>
    </source>
</evidence>
<dbReference type="InterPro" id="IPR036388">
    <property type="entry name" value="WH-like_DNA-bd_sf"/>
</dbReference>
<name>A0AAW5K5F2_9FIRM</name>
<dbReference type="InterPro" id="IPR036390">
    <property type="entry name" value="WH_DNA-bd_sf"/>
</dbReference>
<dbReference type="PANTHER" id="PTHR24567">
    <property type="entry name" value="CRP FAMILY TRANSCRIPTIONAL REGULATORY PROTEIN"/>
    <property type="match status" value="1"/>
</dbReference>
<dbReference type="PANTHER" id="PTHR24567:SF74">
    <property type="entry name" value="HTH-TYPE TRANSCRIPTIONAL REGULATOR ARCR"/>
    <property type="match status" value="1"/>
</dbReference>
<feature type="domain" description="HTH crp-type" evidence="5">
    <location>
        <begin position="137"/>
        <end position="202"/>
    </location>
</feature>
<keyword evidence="3" id="KW-0804">Transcription</keyword>
<keyword evidence="2" id="KW-0238">DNA-binding</keyword>
<dbReference type="Pfam" id="PF00027">
    <property type="entry name" value="cNMP_binding"/>
    <property type="match status" value="1"/>
</dbReference>
<keyword evidence="1" id="KW-0805">Transcription regulation</keyword>
<dbReference type="PROSITE" id="PS50042">
    <property type="entry name" value="CNMP_BINDING_3"/>
    <property type="match status" value="1"/>
</dbReference>
<evidence type="ECO:0000256" key="2">
    <source>
        <dbReference type="ARBA" id="ARBA00023125"/>
    </source>
</evidence>
<dbReference type="RefSeq" id="WP_256135137.1">
    <property type="nucleotide sequence ID" value="NZ_JANGAB010000001.1"/>
</dbReference>
<evidence type="ECO:0000259" key="4">
    <source>
        <dbReference type="PROSITE" id="PS50042"/>
    </source>
</evidence>
<dbReference type="Gene3D" id="2.60.120.10">
    <property type="entry name" value="Jelly Rolls"/>
    <property type="match status" value="1"/>
</dbReference>
<dbReference type="Proteomes" id="UP001205063">
    <property type="component" value="Unassembled WGS sequence"/>
</dbReference>
<dbReference type="CDD" id="cd00038">
    <property type="entry name" value="CAP_ED"/>
    <property type="match status" value="1"/>
</dbReference>
<dbReference type="InterPro" id="IPR012318">
    <property type="entry name" value="HTH_CRP"/>
</dbReference>
<accession>A0AAW5K5F2</accession>
<dbReference type="Pfam" id="PF13545">
    <property type="entry name" value="HTH_Crp_2"/>
    <property type="match status" value="1"/>
</dbReference>
<dbReference type="SMART" id="SM00100">
    <property type="entry name" value="cNMP"/>
    <property type="match status" value="1"/>
</dbReference>
<dbReference type="GO" id="GO:0005829">
    <property type="term" value="C:cytosol"/>
    <property type="evidence" value="ECO:0007669"/>
    <property type="project" value="TreeGrafter"/>
</dbReference>
<organism evidence="6 7">
    <name type="scientific">Bittarella massiliensis</name>
    <name type="common">ex Durand et al. 2017</name>
    <dbReference type="NCBI Taxonomy" id="1720313"/>
    <lineage>
        <taxon>Bacteria</taxon>
        <taxon>Bacillati</taxon>
        <taxon>Bacillota</taxon>
        <taxon>Clostridia</taxon>
        <taxon>Eubacteriales</taxon>
        <taxon>Oscillospiraceae</taxon>
        <taxon>Bittarella (ex Durand et al. 2017)</taxon>
    </lineage>
</organism>
<dbReference type="InterPro" id="IPR050397">
    <property type="entry name" value="Env_Response_Regulators"/>
</dbReference>
<dbReference type="Gene3D" id="1.10.10.10">
    <property type="entry name" value="Winged helix-like DNA-binding domain superfamily/Winged helix DNA-binding domain"/>
    <property type="match status" value="1"/>
</dbReference>
<comment type="caution">
    <text evidence="6">The sequence shown here is derived from an EMBL/GenBank/DDBJ whole genome shotgun (WGS) entry which is preliminary data.</text>
</comment>
<proteinExistence type="predicted"/>
<sequence>MLMREPYDILKSHGHLERWTEVAFQAGDVISSIGEIIVQVYLIVEGEVRTVLPLTDGVELEVARVGPGTFLGELAVLCDEPPLVDTIACTPCRMLRAPAGVYLDILRRDNELCLWAARYCAQGILNYTRDTVANIHRPLKGQIAEYLLREARRRGEPLRLDKPSMATFLGTTVRTVNRYLKELREEGIIAPAEGGVRIADPQRLKGLISL</sequence>
<dbReference type="SMART" id="SM00419">
    <property type="entry name" value="HTH_CRP"/>
    <property type="match status" value="1"/>
</dbReference>
<dbReference type="GO" id="GO:0003700">
    <property type="term" value="F:DNA-binding transcription factor activity"/>
    <property type="evidence" value="ECO:0007669"/>
    <property type="project" value="TreeGrafter"/>
</dbReference>
<reference evidence="6" key="1">
    <citation type="submission" date="2022-06" db="EMBL/GenBank/DDBJ databases">
        <title>Isolation of gut microbiota from human fecal samples.</title>
        <authorList>
            <person name="Pamer E.G."/>
            <person name="Barat B."/>
            <person name="Waligurski E."/>
            <person name="Medina S."/>
            <person name="Paddock L."/>
            <person name="Mostad J."/>
        </authorList>
    </citation>
    <scope>NUCLEOTIDE SEQUENCE</scope>
    <source>
        <strain evidence="6">DFI.7.96</strain>
    </source>
</reference>
<dbReference type="GO" id="GO:0003677">
    <property type="term" value="F:DNA binding"/>
    <property type="evidence" value="ECO:0007669"/>
    <property type="project" value="UniProtKB-KW"/>
</dbReference>
<dbReference type="PRINTS" id="PR00034">
    <property type="entry name" value="HTHCRP"/>
</dbReference>
<dbReference type="AlphaFoldDB" id="A0AAW5K5F2"/>
<evidence type="ECO:0000256" key="1">
    <source>
        <dbReference type="ARBA" id="ARBA00023015"/>
    </source>
</evidence>
<dbReference type="SUPFAM" id="SSF51206">
    <property type="entry name" value="cAMP-binding domain-like"/>
    <property type="match status" value="1"/>
</dbReference>
<evidence type="ECO:0000259" key="5">
    <source>
        <dbReference type="PROSITE" id="PS51063"/>
    </source>
</evidence>
<dbReference type="InterPro" id="IPR018490">
    <property type="entry name" value="cNMP-bd_dom_sf"/>
</dbReference>
<protein>
    <submittedName>
        <fullName evidence="6">Crp/Fnr family transcriptional regulator</fullName>
    </submittedName>
</protein>
<feature type="domain" description="Cyclic nucleotide-binding" evidence="4">
    <location>
        <begin position="21"/>
        <end position="112"/>
    </location>
</feature>
<dbReference type="InterPro" id="IPR000595">
    <property type="entry name" value="cNMP-bd_dom"/>
</dbReference>
<evidence type="ECO:0000256" key="3">
    <source>
        <dbReference type="ARBA" id="ARBA00023163"/>
    </source>
</evidence>
<dbReference type="SUPFAM" id="SSF46785">
    <property type="entry name" value="Winged helix' DNA-binding domain"/>
    <property type="match status" value="1"/>
</dbReference>
<dbReference type="EMBL" id="JANGAB010000001">
    <property type="protein sequence ID" value="MCQ4948186.1"/>
    <property type="molecule type" value="Genomic_DNA"/>
</dbReference>